<dbReference type="InterPro" id="IPR011055">
    <property type="entry name" value="Dup_hybrid_motif"/>
</dbReference>
<evidence type="ECO:0000313" key="3">
    <source>
        <dbReference type="Proteomes" id="UP001319200"/>
    </source>
</evidence>
<dbReference type="SUPFAM" id="SSF51261">
    <property type="entry name" value="Duplicated hybrid motif"/>
    <property type="match status" value="1"/>
</dbReference>
<dbReference type="EMBL" id="JAHESF010000011">
    <property type="protein sequence ID" value="MBT1697731.1"/>
    <property type="molecule type" value="Genomic_DNA"/>
</dbReference>
<sequence>MGELRNTHFHSGIDIRTNNIIGLPVLASKSGYISRITVSPSGYGNVLYITHPDGNTTLYAHLDKFSGPVAAFVLQEQYRQKQGDVDLFFKENQFLVKRGDTVALSGNSGSSSGPHLHFDIRDPNNFALNPLLVESFPEITDNLPPAIEKIALKTLDINSRINDRFGRFEFYAQRVGQNFILPVPIMASGNIGVEILAKDKLALKSRFYGGVNYIEMMVDSQLVFNQSIDKINIAETRSIYTLMDFKTLRTHGTRFYKLYVDDGNDLKFYDKSPGRGKIKIDPARASKVRITMRDTYGNTSNVSFSLKPSAPSRNAKLLEPLKNAVEYDILENVMMVSAQPCATDSNRAIVYSKAGQQTIGPDYANAFRSVYLIDLRKDIPDSIVVCGKSIVPHIRVSVPPGRDYSYYSDLIDIQFPDKALYDTVYLNVDTQITADSNEVYTVGPRTAPLDKSISITLRPAKPLTWDKSLAVYRVNGRAYTYLGGGWENGGIHFATREFGQFVVLRDTVAPIIKPVGVNNTAVRFKIRDNLSGIATFEASINGQWLLMHYDSKTATIWSEKLNKAEPLRGDFKLVVTDLAGNEATYTHKIF</sequence>
<dbReference type="GO" id="GO:0004222">
    <property type="term" value="F:metalloendopeptidase activity"/>
    <property type="evidence" value="ECO:0007669"/>
    <property type="project" value="TreeGrafter"/>
</dbReference>
<dbReference type="PANTHER" id="PTHR21666:SF270">
    <property type="entry name" value="MUREIN HYDROLASE ACTIVATOR ENVC"/>
    <property type="match status" value="1"/>
</dbReference>
<feature type="domain" description="M23ase beta-sheet core" evidence="1">
    <location>
        <begin position="9"/>
        <end position="67"/>
    </location>
</feature>
<dbReference type="Pfam" id="PF01551">
    <property type="entry name" value="Peptidase_M23"/>
    <property type="match status" value="1"/>
</dbReference>
<evidence type="ECO:0000313" key="2">
    <source>
        <dbReference type="EMBL" id="MBT1697731.1"/>
    </source>
</evidence>
<name>A0AAP2GIX5_9BACT</name>
<dbReference type="InterPro" id="IPR016047">
    <property type="entry name" value="M23ase_b-sheet_dom"/>
</dbReference>
<dbReference type="CDD" id="cd12797">
    <property type="entry name" value="M23_peptidase"/>
    <property type="match status" value="1"/>
</dbReference>
<proteinExistence type="predicted"/>
<dbReference type="PANTHER" id="PTHR21666">
    <property type="entry name" value="PEPTIDASE-RELATED"/>
    <property type="match status" value="1"/>
</dbReference>
<keyword evidence="3" id="KW-1185">Reference proteome</keyword>
<dbReference type="Proteomes" id="UP001319200">
    <property type="component" value="Unassembled WGS sequence"/>
</dbReference>
<organism evidence="2 3">
    <name type="scientific">Chryseosolibacter histidini</name>
    <dbReference type="NCBI Taxonomy" id="2782349"/>
    <lineage>
        <taxon>Bacteria</taxon>
        <taxon>Pseudomonadati</taxon>
        <taxon>Bacteroidota</taxon>
        <taxon>Cytophagia</taxon>
        <taxon>Cytophagales</taxon>
        <taxon>Chryseotaleaceae</taxon>
        <taxon>Chryseosolibacter</taxon>
    </lineage>
</organism>
<evidence type="ECO:0000259" key="1">
    <source>
        <dbReference type="Pfam" id="PF01551"/>
    </source>
</evidence>
<gene>
    <name evidence="2" type="ORF">KK083_12640</name>
</gene>
<reference evidence="2 3" key="1">
    <citation type="submission" date="2021-05" db="EMBL/GenBank/DDBJ databases">
        <title>A Polyphasic approach of four new species of the genus Ohtaekwangia: Ohtaekwangia histidinii sp. nov., Ohtaekwangia cretensis sp. nov., Ohtaekwangia indiensis sp. nov., Ohtaekwangia reichenbachii sp. nov. from diverse environment.</title>
        <authorList>
            <person name="Octaviana S."/>
        </authorList>
    </citation>
    <scope>NUCLEOTIDE SEQUENCE [LARGE SCALE GENOMIC DNA]</scope>
    <source>
        <strain evidence="2 3">PWU4</strain>
    </source>
</reference>
<dbReference type="RefSeq" id="WP_254163604.1">
    <property type="nucleotide sequence ID" value="NZ_JAHESF010000011.1"/>
</dbReference>
<dbReference type="InterPro" id="IPR050570">
    <property type="entry name" value="Cell_wall_metabolism_enzyme"/>
</dbReference>
<protein>
    <submittedName>
        <fullName evidence="2">M23 family metallopeptidase</fullName>
    </submittedName>
</protein>
<dbReference type="AlphaFoldDB" id="A0AAP2GIX5"/>
<dbReference type="Gene3D" id="2.70.70.10">
    <property type="entry name" value="Glucose Permease (Domain IIA)"/>
    <property type="match status" value="1"/>
</dbReference>
<accession>A0AAP2GIX5</accession>
<comment type="caution">
    <text evidence="2">The sequence shown here is derived from an EMBL/GenBank/DDBJ whole genome shotgun (WGS) entry which is preliminary data.</text>
</comment>